<keyword evidence="1" id="KW-0175">Coiled coil</keyword>
<evidence type="ECO:0000256" key="1">
    <source>
        <dbReference type="SAM" id="Coils"/>
    </source>
</evidence>
<evidence type="ECO:0000256" key="3">
    <source>
        <dbReference type="SAM" id="Phobius"/>
    </source>
</evidence>
<keyword evidence="3" id="KW-0812">Transmembrane</keyword>
<dbReference type="Proteomes" id="UP000809621">
    <property type="component" value="Unassembled WGS sequence"/>
</dbReference>
<keyword evidence="6" id="KW-1185">Reference proteome</keyword>
<feature type="transmembrane region" description="Helical" evidence="3">
    <location>
        <begin position="5"/>
        <end position="26"/>
    </location>
</feature>
<protein>
    <submittedName>
        <fullName evidence="5">AsmA family protein</fullName>
    </submittedName>
</protein>
<feature type="domain" description="AsmA" evidence="4">
    <location>
        <begin position="2"/>
        <end position="663"/>
    </location>
</feature>
<name>A0ABS2HLB0_9VIBR</name>
<feature type="region of interest" description="Disordered" evidence="2">
    <location>
        <begin position="131"/>
        <end position="160"/>
    </location>
</feature>
<evidence type="ECO:0000313" key="6">
    <source>
        <dbReference type="Proteomes" id="UP000809621"/>
    </source>
</evidence>
<dbReference type="InterPro" id="IPR052894">
    <property type="entry name" value="AsmA-related"/>
</dbReference>
<feature type="compositionally biased region" description="Low complexity" evidence="2">
    <location>
        <begin position="456"/>
        <end position="468"/>
    </location>
</feature>
<dbReference type="PANTHER" id="PTHR30441:SF4">
    <property type="entry name" value="PROTEIN ASMA"/>
    <property type="match status" value="1"/>
</dbReference>
<keyword evidence="3" id="KW-1133">Transmembrane helix</keyword>
<sequence>MKKLLYIVGGLVVVVVVAIVALITLVNPNQFKPLIVDQFESNTGMTITLEGDINWRFFPSLGLSIDKMYIDNPADFSDRKLLSVDKVGVGVQVLPLLDKQLFVEQVELANASFSLETLNDGRTNLDAFTATNDESASEATDNEESVESPAPSEPQSSDTPWTIEVAGVSITDSQLQVTDAQAGTNLFLENFNLTLTEFGFDKWSQLALSVEGTHNNQQFSASLDTGLWLDAELASPQLKAFSLTSTYRDPSVEVSPLTLTIDQFELNQWAPVALESTLTSGGNTVKVELGLELLLEDDLSQYQLRNISMASNVNGEGVSISNFDMSMPTFGYDVANPVSISLKGSASDVSFDNQLSMQLWIDEANSAIKFDSLSLTSTLQGDTLPYSPMNMSWQGGIDYDVNGSQSTVTFAPLSIDEMVFNGHVAADISQAVPNITYLLTSDNVDLDAFMAKGESAESAATQDTAQSSSDEEQDATEVVTQEPDLSALSQVNVAGRTEFGRFKASNILMTNLKTDIAITDGVAKVKSITAALYKGSLKLNATLNAQQATPTYRGDVALTKVQAKPLLVAVADTDLIEGLATTTTTFSGSSLIPDNLMKNLIGVANVSFTDGAINGINLAQIIRDNYAKIKGQSSAHQSEVKKTDFSALSGEFKFDKGNVTTDDFAMQSPLLRVTAQGQANYIQQNIDALTKVSIVGTLEGQGGDDINDLKDLTIPLSIRGPWSDPKFGLDFAALQAQELERNKAKLEEKAKKEAERGLKKLLGDKAEDDEVKKLSDKLLKGLFN</sequence>
<proteinExistence type="predicted"/>
<dbReference type="RefSeq" id="WP_205158173.1">
    <property type="nucleotide sequence ID" value="NZ_JAFEUM010000003.1"/>
</dbReference>
<dbReference type="PANTHER" id="PTHR30441">
    <property type="entry name" value="DUF748 DOMAIN-CONTAINING PROTEIN"/>
    <property type="match status" value="1"/>
</dbReference>
<feature type="region of interest" description="Disordered" evidence="2">
    <location>
        <begin position="455"/>
        <end position="481"/>
    </location>
</feature>
<keyword evidence="3" id="KW-0472">Membrane</keyword>
<dbReference type="Pfam" id="PF05170">
    <property type="entry name" value="AsmA"/>
    <property type="match status" value="1"/>
</dbReference>
<evidence type="ECO:0000259" key="4">
    <source>
        <dbReference type="Pfam" id="PF05170"/>
    </source>
</evidence>
<evidence type="ECO:0000256" key="2">
    <source>
        <dbReference type="SAM" id="MobiDB-lite"/>
    </source>
</evidence>
<comment type="caution">
    <text evidence="5">The sequence shown here is derived from an EMBL/GenBank/DDBJ whole genome shotgun (WGS) entry which is preliminary data.</text>
</comment>
<dbReference type="InterPro" id="IPR007844">
    <property type="entry name" value="AsmA"/>
</dbReference>
<reference evidence="5 6" key="1">
    <citation type="submission" date="2021-02" db="EMBL/GenBank/DDBJ databases">
        <authorList>
            <person name="Park J.-S."/>
        </authorList>
    </citation>
    <scope>NUCLEOTIDE SEQUENCE [LARGE SCALE GENOMIC DNA]</scope>
    <source>
        <strain evidence="5 6">188UL20-2</strain>
    </source>
</reference>
<gene>
    <name evidence="5" type="ORF">JQC93_09295</name>
</gene>
<organism evidence="5 6">
    <name type="scientific">Vibrio ulleungensis</name>
    <dbReference type="NCBI Taxonomy" id="2807619"/>
    <lineage>
        <taxon>Bacteria</taxon>
        <taxon>Pseudomonadati</taxon>
        <taxon>Pseudomonadota</taxon>
        <taxon>Gammaproteobacteria</taxon>
        <taxon>Vibrionales</taxon>
        <taxon>Vibrionaceae</taxon>
        <taxon>Vibrio</taxon>
    </lineage>
</organism>
<feature type="coiled-coil region" evidence="1">
    <location>
        <begin position="729"/>
        <end position="756"/>
    </location>
</feature>
<accession>A0ABS2HLB0</accession>
<feature type="compositionally biased region" description="Low complexity" evidence="2">
    <location>
        <begin position="147"/>
        <end position="157"/>
    </location>
</feature>
<evidence type="ECO:0000313" key="5">
    <source>
        <dbReference type="EMBL" id="MBM7036601.1"/>
    </source>
</evidence>
<dbReference type="EMBL" id="JAFEUM010000003">
    <property type="protein sequence ID" value="MBM7036601.1"/>
    <property type="molecule type" value="Genomic_DNA"/>
</dbReference>